<evidence type="ECO:0000256" key="3">
    <source>
        <dbReference type="ARBA" id="ARBA00047594"/>
    </source>
</evidence>
<feature type="transmembrane region" description="Helical" evidence="4">
    <location>
        <begin position="129"/>
        <end position="150"/>
    </location>
</feature>
<dbReference type="RefSeq" id="WP_132147178.1">
    <property type="nucleotide sequence ID" value="NZ_SMCS01000011.1"/>
</dbReference>
<dbReference type="InterPro" id="IPR036938">
    <property type="entry name" value="PAP2/HPO_sf"/>
</dbReference>
<feature type="transmembrane region" description="Helical" evidence="4">
    <location>
        <begin position="178"/>
        <end position="196"/>
    </location>
</feature>
<evidence type="ECO:0000256" key="4">
    <source>
        <dbReference type="SAM" id="Phobius"/>
    </source>
</evidence>
<feature type="domain" description="Phosphatidic acid phosphatase type 2/haloperoxidase" evidence="5">
    <location>
        <begin position="130"/>
        <end position="245"/>
    </location>
</feature>
<accession>A0A4R3YGY0</accession>
<feature type="transmembrane region" description="Helical" evidence="4">
    <location>
        <begin position="12"/>
        <end position="31"/>
    </location>
</feature>
<evidence type="ECO:0000256" key="1">
    <source>
        <dbReference type="ARBA" id="ARBA00012374"/>
    </source>
</evidence>
<dbReference type="InterPro" id="IPR000326">
    <property type="entry name" value="PAP2/HPO"/>
</dbReference>
<keyword evidence="4" id="KW-1133">Transmembrane helix</keyword>
<dbReference type="GO" id="GO:0050380">
    <property type="term" value="F:undecaprenyl-diphosphatase activity"/>
    <property type="evidence" value="ECO:0007669"/>
    <property type="project" value="UniProtKB-EC"/>
</dbReference>
<dbReference type="AlphaFoldDB" id="A0A4R3YGY0"/>
<evidence type="ECO:0000313" key="7">
    <source>
        <dbReference type="Proteomes" id="UP000295645"/>
    </source>
</evidence>
<feature type="transmembrane region" description="Helical" evidence="4">
    <location>
        <begin position="100"/>
        <end position="122"/>
    </location>
</feature>
<comment type="caution">
    <text evidence="6">The sequence shown here is derived from an EMBL/GenBank/DDBJ whole genome shotgun (WGS) entry which is preliminary data.</text>
</comment>
<keyword evidence="4" id="KW-0812">Transmembrane</keyword>
<dbReference type="Proteomes" id="UP000295645">
    <property type="component" value="Unassembled WGS sequence"/>
</dbReference>
<gene>
    <name evidence="6" type="ORF">EC912_11113</name>
</gene>
<dbReference type="SUPFAM" id="SSF48317">
    <property type="entry name" value="Acid phosphatase/Vanadium-dependent haloperoxidase"/>
    <property type="match status" value="1"/>
</dbReference>
<reference evidence="6 7" key="1">
    <citation type="submission" date="2019-03" db="EMBL/GenBank/DDBJ databases">
        <title>Above-ground endophytic microbial communities from plants in different locations in the United States.</title>
        <authorList>
            <person name="Frank C."/>
        </authorList>
    </citation>
    <scope>NUCLEOTIDE SEQUENCE [LARGE SCALE GENOMIC DNA]</scope>
    <source>
        <strain evidence="6 7">LP_13_YM</strain>
    </source>
</reference>
<dbReference type="OrthoDB" id="9780918at2"/>
<evidence type="ECO:0000256" key="2">
    <source>
        <dbReference type="ARBA" id="ARBA00032707"/>
    </source>
</evidence>
<dbReference type="PANTHER" id="PTHR14969:SF13">
    <property type="entry name" value="AT30094P"/>
    <property type="match status" value="1"/>
</dbReference>
<dbReference type="Gene3D" id="1.20.144.10">
    <property type="entry name" value="Phosphatidic acid phosphatase type 2/haloperoxidase"/>
    <property type="match status" value="2"/>
</dbReference>
<feature type="transmembrane region" description="Helical" evidence="4">
    <location>
        <begin position="52"/>
        <end position="72"/>
    </location>
</feature>
<proteinExistence type="predicted"/>
<evidence type="ECO:0000259" key="5">
    <source>
        <dbReference type="SMART" id="SM00014"/>
    </source>
</evidence>
<feature type="transmembrane region" description="Helical" evidence="4">
    <location>
        <begin position="203"/>
        <end position="222"/>
    </location>
</feature>
<evidence type="ECO:0000313" key="6">
    <source>
        <dbReference type="EMBL" id="TCV91420.1"/>
    </source>
</evidence>
<dbReference type="SMART" id="SM00014">
    <property type="entry name" value="acidPPc"/>
    <property type="match status" value="1"/>
</dbReference>
<dbReference type="Pfam" id="PF01569">
    <property type="entry name" value="PAP2"/>
    <property type="match status" value="1"/>
</dbReference>
<name>A0A4R3YGY0_9GAMM</name>
<sequence>MQTDAEWISTHALSLWALLLAIALLGADLLWRRAVKRREGIDPSARAILRPVTAIAVVMAAVLVSTAIALAVRREAGLTVFDAFLAGDLRDNMPPGVLRIVAMLTHVGDPIVVAVESALVFVFLLIRRYWYLATAWIVALVGTGLINQLLKNIFQRERPLHDHGFVVEHSFSFPSGHASGSMVFFGMLAYVLLVLTPPRLHRVVVVIATAFITVIGISRILLQVHYFSDVLAGYATGLAWLTLCVGSAEYLRIRRMTPHPVR</sequence>
<dbReference type="CDD" id="cd03392">
    <property type="entry name" value="PAP2_like_2"/>
    <property type="match status" value="1"/>
</dbReference>
<dbReference type="EC" id="3.6.1.27" evidence="1"/>
<organism evidence="6 7">
    <name type="scientific">Luteibacter rhizovicinus</name>
    <dbReference type="NCBI Taxonomy" id="242606"/>
    <lineage>
        <taxon>Bacteria</taxon>
        <taxon>Pseudomonadati</taxon>
        <taxon>Pseudomonadota</taxon>
        <taxon>Gammaproteobacteria</taxon>
        <taxon>Lysobacterales</taxon>
        <taxon>Rhodanobacteraceae</taxon>
        <taxon>Luteibacter</taxon>
    </lineage>
</organism>
<dbReference type="EMBL" id="SMCS01000011">
    <property type="protein sequence ID" value="TCV91420.1"/>
    <property type="molecule type" value="Genomic_DNA"/>
</dbReference>
<keyword evidence="4" id="KW-0472">Membrane</keyword>
<keyword evidence="7" id="KW-1185">Reference proteome</keyword>
<comment type="catalytic activity">
    <reaction evidence="3">
        <text>di-trans,octa-cis-undecaprenyl diphosphate + H2O = di-trans,octa-cis-undecaprenyl phosphate + phosphate + H(+)</text>
        <dbReference type="Rhea" id="RHEA:28094"/>
        <dbReference type="ChEBI" id="CHEBI:15377"/>
        <dbReference type="ChEBI" id="CHEBI:15378"/>
        <dbReference type="ChEBI" id="CHEBI:43474"/>
        <dbReference type="ChEBI" id="CHEBI:58405"/>
        <dbReference type="ChEBI" id="CHEBI:60392"/>
        <dbReference type="EC" id="3.6.1.27"/>
    </reaction>
</comment>
<dbReference type="PANTHER" id="PTHR14969">
    <property type="entry name" value="SPHINGOSINE-1-PHOSPHATE PHOSPHOHYDROLASE"/>
    <property type="match status" value="1"/>
</dbReference>
<protein>
    <recommendedName>
        <fullName evidence="1">undecaprenyl-diphosphate phosphatase</fullName>
        <ecNumber evidence="1">3.6.1.27</ecNumber>
    </recommendedName>
    <alternativeName>
        <fullName evidence="2">Undecaprenyl pyrophosphate phosphatase</fullName>
    </alternativeName>
</protein>
<feature type="transmembrane region" description="Helical" evidence="4">
    <location>
        <begin position="234"/>
        <end position="253"/>
    </location>
</feature>